<gene>
    <name evidence="4" type="ORF">Q6348_09440</name>
</gene>
<feature type="transmembrane region" description="Helical" evidence="2">
    <location>
        <begin position="55"/>
        <end position="76"/>
    </location>
</feature>
<dbReference type="PANTHER" id="PTHR34351">
    <property type="entry name" value="SLR1927 PROTEIN-RELATED"/>
    <property type="match status" value="1"/>
</dbReference>
<organism evidence="4 5">
    <name type="scientific">Actinotalea lenta</name>
    <dbReference type="NCBI Taxonomy" id="3064654"/>
    <lineage>
        <taxon>Bacteria</taxon>
        <taxon>Bacillati</taxon>
        <taxon>Actinomycetota</taxon>
        <taxon>Actinomycetes</taxon>
        <taxon>Micrococcales</taxon>
        <taxon>Cellulomonadaceae</taxon>
        <taxon>Actinotalea</taxon>
    </lineage>
</organism>
<keyword evidence="2" id="KW-1133">Transmembrane helix</keyword>
<evidence type="ECO:0000256" key="1">
    <source>
        <dbReference type="SAM" id="MobiDB-lite"/>
    </source>
</evidence>
<feature type="domain" description="DUF58" evidence="3">
    <location>
        <begin position="219"/>
        <end position="389"/>
    </location>
</feature>
<feature type="region of interest" description="Disordered" evidence="1">
    <location>
        <begin position="188"/>
        <end position="231"/>
    </location>
</feature>
<evidence type="ECO:0000259" key="3">
    <source>
        <dbReference type="Pfam" id="PF01882"/>
    </source>
</evidence>
<accession>A0ABT9D935</accession>
<dbReference type="PANTHER" id="PTHR34351:SF1">
    <property type="entry name" value="SLR1927 PROTEIN"/>
    <property type="match status" value="1"/>
</dbReference>
<dbReference type="InterPro" id="IPR002881">
    <property type="entry name" value="DUF58"/>
</dbReference>
<evidence type="ECO:0000313" key="4">
    <source>
        <dbReference type="EMBL" id="MDO8107418.1"/>
    </source>
</evidence>
<keyword evidence="5" id="KW-1185">Reference proteome</keyword>
<keyword evidence="2" id="KW-0812">Transmembrane</keyword>
<dbReference type="EMBL" id="JAUQYP010000001">
    <property type="protein sequence ID" value="MDO8107418.1"/>
    <property type="molecule type" value="Genomic_DNA"/>
</dbReference>
<evidence type="ECO:0000313" key="5">
    <source>
        <dbReference type="Proteomes" id="UP001232536"/>
    </source>
</evidence>
<name>A0ABT9D935_9CELL</name>
<dbReference type="Proteomes" id="UP001232536">
    <property type="component" value="Unassembled WGS sequence"/>
</dbReference>
<reference evidence="4 5" key="1">
    <citation type="submission" date="2023-07" db="EMBL/GenBank/DDBJ databases">
        <title>Description of novel actinomycetes strains, isolated from tidal flat sediment.</title>
        <authorList>
            <person name="Lu C."/>
        </authorList>
    </citation>
    <scope>NUCLEOTIDE SEQUENCE [LARGE SCALE GENOMIC DNA]</scope>
    <source>
        <strain evidence="4 5">SYSU T00b441</strain>
    </source>
</reference>
<protein>
    <submittedName>
        <fullName evidence="4">DUF58 domain-containing protein</fullName>
    </submittedName>
</protein>
<keyword evidence="2" id="KW-0472">Membrane</keyword>
<sequence length="428" mass="45327">MSTPRDRPGPGGAAAGLSARLRTLRPTGRGSVLAVSGVALAALGVGIGVPALVQAGLLAVLAVLAGAATVVADVAGPHRRALRVTRTVHPHPVTVDETATVTIEVTGRAGLDRARLSERAARELSGGRPLRAKVTRSANRVQLRYSITPARRGRWSAGPLQIHLRDVLGTVRWSGELGSTRQVAVRPRVTPLHSAGGSASLDTRAALGSRSPSPDDTALRDYRPGDDPRRVHWRSTARRGELVVRQDERAGRRPATVLLDLPAQDEPLEWTIAAGVSVAISLLESGHRVRMLAGARLPDRHRSDELAAEAMLDQAVDLVAAPDPVTGRRWLLAAIGDLTARGAGSELVVAILGASDPYAQADLARIAAVHDAWAMVRTGDETTLPEERTLQALRRAGWTASLARTGEPVRTAWQRLRATGDLALGAHR</sequence>
<proteinExistence type="predicted"/>
<dbReference type="Pfam" id="PF01882">
    <property type="entry name" value="DUF58"/>
    <property type="match status" value="1"/>
</dbReference>
<evidence type="ECO:0000256" key="2">
    <source>
        <dbReference type="SAM" id="Phobius"/>
    </source>
</evidence>
<dbReference type="RefSeq" id="WP_304601043.1">
    <property type="nucleotide sequence ID" value="NZ_JAUQYP010000001.1"/>
</dbReference>
<feature type="transmembrane region" description="Helical" evidence="2">
    <location>
        <begin position="30"/>
        <end position="49"/>
    </location>
</feature>
<feature type="compositionally biased region" description="Basic and acidic residues" evidence="1">
    <location>
        <begin position="217"/>
        <end position="230"/>
    </location>
</feature>
<comment type="caution">
    <text evidence="4">The sequence shown here is derived from an EMBL/GenBank/DDBJ whole genome shotgun (WGS) entry which is preliminary data.</text>
</comment>